<feature type="compositionally biased region" description="Basic and acidic residues" evidence="1">
    <location>
        <begin position="94"/>
        <end position="103"/>
    </location>
</feature>
<evidence type="ECO:0000313" key="3">
    <source>
        <dbReference type="EMBL" id="JAE14049.1"/>
    </source>
</evidence>
<dbReference type="AlphaFoldDB" id="A0A0A9FS10"/>
<proteinExistence type="predicted"/>
<protein>
    <submittedName>
        <fullName evidence="3">Uncharacterized protein</fullName>
    </submittedName>
</protein>
<dbReference type="PANTHER" id="PTHR36726:SF6">
    <property type="entry name" value="CLE FAMILY OSCLE401 PROTEIN"/>
    <property type="match status" value="1"/>
</dbReference>
<reference evidence="3" key="2">
    <citation type="journal article" date="2015" name="Data Brief">
        <title>Shoot transcriptome of the giant reed, Arundo donax.</title>
        <authorList>
            <person name="Barrero R.A."/>
            <person name="Guerrero F.D."/>
            <person name="Moolhuijzen P."/>
            <person name="Goolsby J.A."/>
            <person name="Tidwell J."/>
            <person name="Bellgard S.E."/>
            <person name="Bellgard M.I."/>
        </authorList>
    </citation>
    <scope>NUCLEOTIDE SEQUENCE</scope>
    <source>
        <tissue evidence="3">Shoot tissue taken approximately 20 cm above the soil surface</tissue>
    </source>
</reference>
<feature type="region of interest" description="Disordered" evidence="1">
    <location>
        <begin position="37"/>
        <end position="103"/>
    </location>
</feature>
<name>A0A0A9FS10_ARUDO</name>
<keyword evidence="2" id="KW-0732">Signal</keyword>
<sequence length="103" mass="10746">MRVLGYAIVAVLVLVSLLSSSPEARAVRLPAVLADHTSDRSALPPVGQPRRLAEGGTASASASLDASKKPVAAGSSSPSTVFDPDRMSKRRVRRGSDPIHNKC</sequence>
<dbReference type="InterPro" id="IPR038821">
    <property type="entry name" value="CLE45-like"/>
</dbReference>
<evidence type="ECO:0000256" key="1">
    <source>
        <dbReference type="SAM" id="MobiDB-lite"/>
    </source>
</evidence>
<feature type="signal peptide" evidence="2">
    <location>
        <begin position="1"/>
        <end position="26"/>
    </location>
</feature>
<evidence type="ECO:0000256" key="2">
    <source>
        <dbReference type="SAM" id="SignalP"/>
    </source>
</evidence>
<reference evidence="3" key="1">
    <citation type="submission" date="2014-09" db="EMBL/GenBank/DDBJ databases">
        <authorList>
            <person name="Magalhaes I.L.F."/>
            <person name="Oliveira U."/>
            <person name="Santos F.R."/>
            <person name="Vidigal T.H.D.A."/>
            <person name="Brescovit A.D."/>
            <person name="Santos A.J."/>
        </authorList>
    </citation>
    <scope>NUCLEOTIDE SEQUENCE</scope>
    <source>
        <tissue evidence="3">Shoot tissue taken approximately 20 cm above the soil surface</tissue>
    </source>
</reference>
<feature type="chain" id="PRO_5002062289" evidence="2">
    <location>
        <begin position="27"/>
        <end position="103"/>
    </location>
</feature>
<dbReference type="PANTHER" id="PTHR36726">
    <property type="entry name" value="CLAVATA3/ESR (CLE)-RELATED PROTEIN 45"/>
    <property type="match status" value="1"/>
</dbReference>
<accession>A0A0A9FS10</accession>
<dbReference type="EMBL" id="GBRH01183847">
    <property type="protein sequence ID" value="JAE14049.1"/>
    <property type="molecule type" value="Transcribed_RNA"/>
</dbReference>
<organism evidence="3">
    <name type="scientific">Arundo donax</name>
    <name type="common">Giant reed</name>
    <name type="synonym">Donax arundinaceus</name>
    <dbReference type="NCBI Taxonomy" id="35708"/>
    <lineage>
        <taxon>Eukaryota</taxon>
        <taxon>Viridiplantae</taxon>
        <taxon>Streptophyta</taxon>
        <taxon>Embryophyta</taxon>
        <taxon>Tracheophyta</taxon>
        <taxon>Spermatophyta</taxon>
        <taxon>Magnoliopsida</taxon>
        <taxon>Liliopsida</taxon>
        <taxon>Poales</taxon>
        <taxon>Poaceae</taxon>
        <taxon>PACMAD clade</taxon>
        <taxon>Arundinoideae</taxon>
        <taxon>Arundineae</taxon>
        <taxon>Arundo</taxon>
    </lineage>
</organism>